<name>A0A4Q1K2S6_9FLAO</name>
<dbReference type="AlphaFoldDB" id="A0A4Q1K2S6"/>
<dbReference type="OrthoDB" id="711499at2"/>
<dbReference type="Proteomes" id="UP000290283">
    <property type="component" value="Unassembled WGS sequence"/>
</dbReference>
<proteinExistence type="predicted"/>
<sequence>MKRICIYTKDIQIITGRSERYCRNLIAEIKKTNNKEKHQPVTVQEFCHYMGLEPTSIQHTIR</sequence>
<keyword evidence="2" id="KW-1185">Reference proteome</keyword>
<reference evidence="2" key="1">
    <citation type="submission" date="2019-01" db="EMBL/GenBank/DDBJ databases">
        <title>Cytophagaceae bacterium strain CAR-16.</title>
        <authorList>
            <person name="Chen W.-M."/>
        </authorList>
    </citation>
    <scope>NUCLEOTIDE SEQUENCE [LARGE SCALE GENOMIC DNA]</scope>
    <source>
        <strain evidence="2">LLJ-11</strain>
    </source>
</reference>
<accession>A0A4Q1K2S6</accession>
<protein>
    <submittedName>
        <fullName evidence="1">Uncharacterized protein</fullName>
    </submittedName>
</protein>
<comment type="caution">
    <text evidence="1">The sequence shown here is derived from an EMBL/GenBank/DDBJ whole genome shotgun (WGS) entry which is preliminary data.</text>
</comment>
<evidence type="ECO:0000313" key="2">
    <source>
        <dbReference type="Proteomes" id="UP000290283"/>
    </source>
</evidence>
<dbReference type="EMBL" id="SBKO01000002">
    <property type="protein sequence ID" value="RXR19353.1"/>
    <property type="molecule type" value="Genomic_DNA"/>
</dbReference>
<gene>
    <name evidence="1" type="ORF">EQG63_07895</name>
</gene>
<organism evidence="1 2">
    <name type="scientific">Flavobacterium amnicola</name>
    <dbReference type="NCBI Taxonomy" id="2506422"/>
    <lineage>
        <taxon>Bacteria</taxon>
        <taxon>Pseudomonadati</taxon>
        <taxon>Bacteroidota</taxon>
        <taxon>Flavobacteriia</taxon>
        <taxon>Flavobacteriales</taxon>
        <taxon>Flavobacteriaceae</taxon>
        <taxon>Flavobacterium</taxon>
    </lineage>
</organism>
<evidence type="ECO:0000313" key="1">
    <source>
        <dbReference type="EMBL" id="RXR19353.1"/>
    </source>
</evidence>